<dbReference type="KEGG" id="tbg:TbgDal_VIII4740"/>
<accession>C9ZVU4</accession>
<organism evidence="1 2">
    <name type="scientific">Trypanosoma brucei gambiense (strain MHOM/CI/86/DAL972)</name>
    <dbReference type="NCBI Taxonomy" id="679716"/>
    <lineage>
        <taxon>Eukaryota</taxon>
        <taxon>Discoba</taxon>
        <taxon>Euglenozoa</taxon>
        <taxon>Kinetoplastea</taxon>
        <taxon>Metakinetoplastina</taxon>
        <taxon>Trypanosomatida</taxon>
        <taxon>Trypanosomatidae</taxon>
        <taxon>Trypanosoma</taxon>
    </lineage>
</organism>
<dbReference type="GeneID" id="23863679"/>
<proteinExistence type="predicted"/>
<evidence type="ECO:0000313" key="1">
    <source>
        <dbReference type="EMBL" id="CBH13532.1"/>
    </source>
</evidence>
<dbReference type="AlphaFoldDB" id="C9ZVU4"/>
<dbReference type="VEuPathDB" id="TriTrypDB:Tbg972.8.4740"/>
<gene>
    <name evidence="1" type="ORF">TbgDal_VIII4740</name>
</gene>
<reference evidence="2" key="1">
    <citation type="journal article" date="2010" name="PLoS Negl. Trop. Dis.">
        <title>The genome sequence of Trypanosoma brucei gambiense, causative agent of chronic human african trypanosomiasis.</title>
        <authorList>
            <person name="Jackson A.P."/>
            <person name="Sanders M."/>
            <person name="Berry A."/>
            <person name="McQuillan J."/>
            <person name="Aslett M.A."/>
            <person name="Quail M.A."/>
            <person name="Chukualim B."/>
            <person name="Capewell P."/>
            <person name="MacLeod A."/>
            <person name="Melville S.E."/>
            <person name="Gibson W."/>
            <person name="Barry J.D."/>
            <person name="Berriman M."/>
            <person name="Hertz-Fowler C."/>
        </authorList>
    </citation>
    <scope>NUCLEOTIDE SEQUENCE [LARGE SCALE GENOMIC DNA]</scope>
    <source>
        <strain evidence="2">MHOM/CI/86/DAL972</strain>
    </source>
</reference>
<dbReference type="OrthoDB" id="275939at2759"/>
<protein>
    <recommendedName>
        <fullName evidence="3">Mitochondrial RNA binding complex 1 subunit</fullName>
    </recommendedName>
</protein>
<name>C9ZVU4_TRYB9</name>
<sequence length="521" mass="58354">MFQLTLRHHSKRTPGYVFWRQSTLVELEHARRNYLLSERPLPIADVARRMVRVKSRYLDTKDFNEKSLLRGEYKYFSGKSCDIRHARPEDLVAYVECGSFFGFWDAAQMNRILQELLLKLDELGAAELFHLFTSLPSLRKQTGELHFCVARRLVDEISNLTVDECIHVCAACDQATPRELVRGLVQMIGPMVSNRALSAAQCVEIMDTLGACCLPGENREFDLFFKDTKEVVVLGMTTLSVMDIAVACTSMRLLGILDAITEKEAVRLFTSRLNETCASSMAMMFSAVGSDFIFCQAVGERVVYLATDFTPSEMLSIFAVYLTNIVSLCPASSGGVAIGDSACEMPQEEWTAGRGVGERHFAHQRRNDLLNVIRELMDQTLSLLESASTYVSPVSQLQFVAVFHRAVENLCGDVEQLLNFLPSLNRCMQLLSAKLIASLTQYTYSELIVLLQMCNPLGRLLTNAAVGAVVHELLRREVGASGGEAMSIYATLRQLTGLRAEYRVRIERDLLPRLLARCSHT</sequence>
<evidence type="ECO:0000313" key="2">
    <source>
        <dbReference type="Proteomes" id="UP000002316"/>
    </source>
</evidence>
<evidence type="ECO:0008006" key="3">
    <source>
        <dbReference type="Google" id="ProtNLM"/>
    </source>
</evidence>
<dbReference type="RefSeq" id="XP_011775809.1">
    <property type="nucleotide sequence ID" value="XM_011777507.1"/>
</dbReference>
<dbReference type="EMBL" id="FN554971">
    <property type="protein sequence ID" value="CBH13532.1"/>
    <property type="molecule type" value="Genomic_DNA"/>
</dbReference>
<dbReference type="Proteomes" id="UP000002316">
    <property type="component" value="Chromosome 8"/>
</dbReference>